<feature type="compositionally biased region" description="Gly residues" evidence="1">
    <location>
        <begin position="80"/>
        <end position="93"/>
    </location>
</feature>
<evidence type="ECO:0000313" key="3">
    <source>
        <dbReference type="Proteomes" id="UP000013827"/>
    </source>
</evidence>
<dbReference type="PaxDb" id="2903-EOD41015"/>
<dbReference type="GeneID" id="17286285"/>
<keyword evidence="3" id="KW-1185">Reference proteome</keyword>
<reference evidence="2" key="2">
    <citation type="submission" date="2024-10" db="UniProtKB">
        <authorList>
            <consortium name="EnsemblProtists"/>
        </authorList>
    </citation>
    <scope>IDENTIFICATION</scope>
</reference>
<evidence type="ECO:0008006" key="4">
    <source>
        <dbReference type="Google" id="ProtNLM"/>
    </source>
</evidence>
<dbReference type="HOGENOM" id="CLU_1457015_0_0_1"/>
<evidence type="ECO:0000256" key="1">
    <source>
        <dbReference type="SAM" id="MobiDB-lite"/>
    </source>
</evidence>
<dbReference type="RefSeq" id="XP_005793444.1">
    <property type="nucleotide sequence ID" value="XM_005793387.1"/>
</dbReference>
<sequence length="186" mass="19245">MGGAVPGMSGVGGATQGMQGMQQQQQRERELLQQRERASQGFPQPPPQQRLQDRARAAEAKVAEEMARLRKQQDKPGQQGQPGGYPGQHGRGSYGWLASKVAYPKGGPSREARGGGPGGAPSSAGGGAGPAGGGAGEYVASVQFMITRAMREELSGLGYSDAAVDAMKPSRAAEILAQRTPADRSS</sequence>
<feature type="compositionally biased region" description="Gly residues" evidence="1">
    <location>
        <begin position="114"/>
        <end position="136"/>
    </location>
</feature>
<reference evidence="3" key="1">
    <citation type="journal article" date="2013" name="Nature">
        <title>Pan genome of the phytoplankton Emiliania underpins its global distribution.</title>
        <authorList>
            <person name="Read B.A."/>
            <person name="Kegel J."/>
            <person name="Klute M.J."/>
            <person name="Kuo A."/>
            <person name="Lefebvre S.C."/>
            <person name="Maumus F."/>
            <person name="Mayer C."/>
            <person name="Miller J."/>
            <person name="Monier A."/>
            <person name="Salamov A."/>
            <person name="Young J."/>
            <person name="Aguilar M."/>
            <person name="Claverie J.M."/>
            <person name="Frickenhaus S."/>
            <person name="Gonzalez K."/>
            <person name="Herman E.K."/>
            <person name="Lin Y.C."/>
            <person name="Napier J."/>
            <person name="Ogata H."/>
            <person name="Sarno A.F."/>
            <person name="Shmutz J."/>
            <person name="Schroeder D."/>
            <person name="de Vargas C."/>
            <person name="Verret F."/>
            <person name="von Dassow P."/>
            <person name="Valentin K."/>
            <person name="Van de Peer Y."/>
            <person name="Wheeler G."/>
            <person name="Dacks J.B."/>
            <person name="Delwiche C.F."/>
            <person name="Dyhrman S.T."/>
            <person name="Glockner G."/>
            <person name="John U."/>
            <person name="Richards T."/>
            <person name="Worden A.Z."/>
            <person name="Zhang X."/>
            <person name="Grigoriev I.V."/>
            <person name="Allen A.E."/>
            <person name="Bidle K."/>
            <person name="Borodovsky M."/>
            <person name="Bowler C."/>
            <person name="Brownlee C."/>
            <person name="Cock J.M."/>
            <person name="Elias M."/>
            <person name="Gladyshev V.N."/>
            <person name="Groth M."/>
            <person name="Guda C."/>
            <person name="Hadaegh A."/>
            <person name="Iglesias-Rodriguez M.D."/>
            <person name="Jenkins J."/>
            <person name="Jones B.M."/>
            <person name="Lawson T."/>
            <person name="Leese F."/>
            <person name="Lindquist E."/>
            <person name="Lobanov A."/>
            <person name="Lomsadze A."/>
            <person name="Malik S.B."/>
            <person name="Marsh M.E."/>
            <person name="Mackinder L."/>
            <person name="Mock T."/>
            <person name="Mueller-Roeber B."/>
            <person name="Pagarete A."/>
            <person name="Parker M."/>
            <person name="Probert I."/>
            <person name="Quesneville H."/>
            <person name="Raines C."/>
            <person name="Rensing S.A."/>
            <person name="Riano-Pachon D.M."/>
            <person name="Richier S."/>
            <person name="Rokitta S."/>
            <person name="Shiraiwa Y."/>
            <person name="Soanes D.M."/>
            <person name="van der Giezen M."/>
            <person name="Wahlund T.M."/>
            <person name="Williams B."/>
            <person name="Wilson W."/>
            <person name="Wolfe G."/>
            <person name="Wurch L.L."/>
        </authorList>
    </citation>
    <scope>NUCLEOTIDE SEQUENCE</scope>
</reference>
<feature type="region of interest" description="Disordered" evidence="1">
    <location>
        <begin position="1"/>
        <end position="136"/>
    </location>
</feature>
<feature type="compositionally biased region" description="Gly residues" evidence="1">
    <location>
        <begin position="1"/>
        <end position="15"/>
    </location>
</feature>
<feature type="compositionally biased region" description="Low complexity" evidence="1">
    <location>
        <begin position="16"/>
        <end position="25"/>
    </location>
</feature>
<dbReference type="KEGG" id="ehx:EMIHUDRAFT_360697"/>
<protein>
    <recommendedName>
        <fullName evidence="4">UBA domain-containing protein</fullName>
    </recommendedName>
</protein>
<organism evidence="2 3">
    <name type="scientific">Emiliania huxleyi (strain CCMP1516)</name>
    <dbReference type="NCBI Taxonomy" id="280463"/>
    <lineage>
        <taxon>Eukaryota</taxon>
        <taxon>Haptista</taxon>
        <taxon>Haptophyta</taxon>
        <taxon>Prymnesiophyceae</taxon>
        <taxon>Isochrysidales</taxon>
        <taxon>Noelaerhabdaceae</taxon>
        <taxon>Emiliania</taxon>
    </lineage>
</organism>
<name>A0A0D3KZ30_EMIH1</name>
<feature type="compositionally biased region" description="Basic and acidic residues" evidence="1">
    <location>
        <begin position="51"/>
        <end position="74"/>
    </location>
</feature>
<dbReference type="EnsemblProtists" id="EOD41015">
    <property type="protein sequence ID" value="EOD41015"/>
    <property type="gene ID" value="EMIHUDRAFT_360697"/>
</dbReference>
<proteinExistence type="predicted"/>
<feature type="compositionally biased region" description="Basic and acidic residues" evidence="1">
    <location>
        <begin position="26"/>
        <end position="38"/>
    </location>
</feature>
<evidence type="ECO:0000313" key="2">
    <source>
        <dbReference type="EnsemblProtists" id="EOD41015"/>
    </source>
</evidence>
<accession>A0A0D3KZ30</accession>
<dbReference type="AlphaFoldDB" id="A0A0D3KZ30"/>
<dbReference type="Proteomes" id="UP000013827">
    <property type="component" value="Unassembled WGS sequence"/>
</dbReference>